<name>A2C603_PROM3</name>
<dbReference type="AlphaFoldDB" id="A2C603"/>
<dbReference type="BioCyc" id="PMAR59922:G1G80-152-MONOMER"/>
<protein>
    <submittedName>
        <fullName evidence="2">Uncharacterized protein</fullName>
    </submittedName>
</protein>
<evidence type="ECO:0000313" key="2">
    <source>
        <dbReference type="EMBL" id="ABM76913.1"/>
    </source>
</evidence>
<dbReference type="EMBL" id="CP000554">
    <property type="protein sequence ID" value="ABM76913.1"/>
    <property type="molecule type" value="Genomic_DNA"/>
</dbReference>
<evidence type="ECO:0000313" key="3">
    <source>
        <dbReference type="Proteomes" id="UP000002274"/>
    </source>
</evidence>
<feature type="compositionally biased region" description="Basic and acidic residues" evidence="1">
    <location>
        <begin position="26"/>
        <end position="37"/>
    </location>
</feature>
<proteinExistence type="predicted"/>
<dbReference type="Proteomes" id="UP000002274">
    <property type="component" value="Chromosome"/>
</dbReference>
<dbReference type="HOGENOM" id="CLU_171895_0_0_3"/>
<reference evidence="2 3" key="1">
    <citation type="journal article" date="2007" name="PLoS Genet.">
        <title>Patterns and implications of gene gain and loss in the evolution of Prochlorococcus.</title>
        <authorList>
            <person name="Kettler G.C."/>
            <person name="Martiny A.C."/>
            <person name="Huang K."/>
            <person name="Zucker J."/>
            <person name="Coleman M.L."/>
            <person name="Rodrigue S."/>
            <person name="Chen F."/>
            <person name="Lapidus A."/>
            <person name="Ferriera S."/>
            <person name="Johnson J."/>
            <person name="Steglich C."/>
            <person name="Church G.M."/>
            <person name="Richardson P."/>
            <person name="Chisholm S.W."/>
        </authorList>
    </citation>
    <scope>NUCLEOTIDE SEQUENCE [LARGE SCALE GENOMIC DNA]</scope>
    <source>
        <strain evidence="2 3">MIT 9303</strain>
    </source>
</reference>
<dbReference type="RefSeq" id="WP_011824844.1">
    <property type="nucleotide sequence ID" value="NC_008820.1"/>
</dbReference>
<dbReference type="KEGG" id="pmf:P9303_01581"/>
<feature type="region of interest" description="Disordered" evidence="1">
    <location>
        <begin position="22"/>
        <end position="42"/>
    </location>
</feature>
<accession>A2C603</accession>
<evidence type="ECO:0000256" key="1">
    <source>
        <dbReference type="SAM" id="MobiDB-lite"/>
    </source>
</evidence>
<dbReference type="STRING" id="59922.P9303_01581"/>
<organism evidence="2 3">
    <name type="scientific">Prochlorococcus marinus (strain MIT 9303)</name>
    <dbReference type="NCBI Taxonomy" id="59922"/>
    <lineage>
        <taxon>Bacteria</taxon>
        <taxon>Bacillati</taxon>
        <taxon>Cyanobacteriota</taxon>
        <taxon>Cyanophyceae</taxon>
        <taxon>Synechococcales</taxon>
        <taxon>Prochlorococcaceae</taxon>
        <taxon>Prochlorococcus</taxon>
    </lineage>
</organism>
<gene>
    <name evidence="2" type="ordered locus">P9303_01581</name>
</gene>
<sequence length="108" mass="11492">MGVVLRWGWVLGVALLAPAALPAGGGERRQPEIRRSDSSGPLFAGTSCELRVSPLAVAPSLRRLAVGTPLNVLRRWHGDDGKDWLQVQIASGSGECLAGVVRRGWLNV</sequence>